<evidence type="ECO:0000256" key="5">
    <source>
        <dbReference type="ARBA" id="ARBA00022833"/>
    </source>
</evidence>
<comment type="subcellular location">
    <subcellularLocation>
        <location evidence="1">Nucleus</location>
    </subcellularLocation>
</comment>
<dbReference type="FunFam" id="3.30.160.60:FF:001498">
    <property type="entry name" value="Zinc finger protein 404"/>
    <property type="match status" value="2"/>
</dbReference>
<feature type="domain" description="C2H2-type" evidence="8">
    <location>
        <begin position="175"/>
        <end position="202"/>
    </location>
</feature>
<dbReference type="GO" id="GO:0005634">
    <property type="term" value="C:nucleus"/>
    <property type="evidence" value="ECO:0007669"/>
    <property type="project" value="UniProtKB-SubCell"/>
</dbReference>
<dbReference type="SUPFAM" id="SSF57667">
    <property type="entry name" value="beta-beta-alpha zinc fingers"/>
    <property type="match status" value="3"/>
</dbReference>
<evidence type="ECO:0000256" key="3">
    <source>
        <dbReference type="ARBA" id="ARBA00022737"/>
    </source>
</evidence>
<keyword evidence="6" id="KW-0539">Nucleus</keyword>
<evidence type="ECO:0000259" key="8">
    <source>
        <dbReference type="PROSITE" id="PS50157"/>
    </source>
</evidence>
<protein>
    <submittedName>
        <fullName evidence="9">Zinc finger protein 233-like</fullName>
    </submittedName>
</protein>
<proteinExistence type="predicted"/>
<feature type="domain" description="C2H2-type" evidence="8">
    <location>
        <begin position="147"/>
        <end position="174"/>
    </location>
</feature>
<dbReference type="GO" id="GO:0000981">
    <property type="term" value="F:DNA-binding transcription factor activity, RNA polymerase II-specific"/>
    <property type="evidence" value="ECO:0007669"/>
    <property type="project" value="TreeGrafter"/>
</dbReference>
<reference evidence="9" key="1">
    <citation type="submission" date="2025-08" db="UniProtKB">
        <authorList>
            <consortium name="RefSeq"/>
        </authorList>
    </citation>
    <scope>IDENTIFICATION</scope>
    <source>
        <tissue evidence="9">Whole insect</tissue>
    </source>
</reference>
<dbReference type="Pfam" id="PF00096">
    <property type="entry name" value="zf-C2H2"/>
    <property type="match status" value="4"/>
</dbReference>
<organism evidence="9">
    <name type="scientific">Diabrotica virgifera virgifera</name>
    <name type="common">western corn rootworm</name>
    <dbReference type="NCBI Taxonomy" id="50390"/>
    <lineage>
        <taxon>Eukaryota</taxon>
        <taxon>Metazoa</taxon>
        <taxon>Ecdysozoa</taxon>
        <taxon>Arthropoda</taxon>
        <taxon>Hexapoda</taxon>
        <taxon>Insecta</taxon>
        <taxon>Pterygota</taxon>
        <taxon>Neoptera</taxon>
        <taxon>Endopterygota</taxon>
        <taxon>Coleoptera</taxon>
        <taxon>Polyphaga</taxon>
        <taxon>Cucujiformia</taxon>
        <taxon>Chrysomeloidea</taxon>
        <taxon>Chrysomelidae</taxon>
        <taxon>Galerucinae</taxon>
        <taxon>Diabroticina</taxon>
        <taxon>Diabroticites</taxon>
        <taxon>Diabrotica</taxon>
    </lineage>
</organism>
<evidence type="ECO:0000313" key="9">
    <source>
        <dbReference type="RefSeq" id="XP_028151776.1"/>
    </source>
</evidence>
<dbReference type="InParanoid" id="A0A6P7GPF2"/>
<dbReference type="InterPro" id="IPR036236">
    <property type="entry name" value="Znf_C2H2_sf"/>
</dbReference>
<evidence type="ECO:0000256" key="4">
    <source>
        <dbReference type="ARBA" id="ARBA00022771"/>
    </source>
</evidence>
<evidence type="ECO:0000256" key="6">
    <source>
        <dbReference type="ARBA" id="ARBA00023242"/>
    </source>
</evidence>
<evidence type="ECO:0000256" key="1">
    <source>
        <dbReference type="ARBA" id="ARBA00004123"/>
    </source>
</evidence>
<feature type="domain" description="C2H2-type" evidence="8">
    <location>
        <begin position="247"/>
        <end position="274"/>
    </location>
</feature>
<dbReference type="SMART" id="SM00355">
    <property type="entry name" value="ZnF_C2H2"/>
    <property type="match status" value="4"/>
</dbReference>
<dbReference type="RefSeq" id="XP_028151776.1">
    <property type="nucleotide sequence ID" value="XM_028295975.1"/>
</dbReference>
<dbReference type="FunFam" id="3.30.160.60:FF:000912">
    <property type="entry name" value="Zinc finger protein 660"/>
    <property type="match status" value="2"/>
</dbReference>
<keyword evidence="5" id="KW-0862">Zinc</keyword>
<dbReference type="AlphaFoldDB" id="A0A6P7GPF2"/>
<dbReference type="PANTHER" id="PTHR24394">
    <property type="entry name" value="ZINC FINGER PROTEIN"/>
    <property type="match status" value="1"/>
</dbReference>
<accession>A0A6P7GPF2</accession>
<dbReference type="Gene3D" id="3.30.160.60">
    <property type="entry name" value="Classic Zinc Finger"/>
    <property type="match status" value="5"/>
</dbReference>
<dbReference type="PROSITE" id="PS50157">
    <property type="entry name" value="ZINC_FINGER_C2H2_2"/>
    <property type="match status" value="4"/>
</dbReference>
<dbReference type="GO" id="GO:0008270">
    <property type="term" value="F:zinc ion binding"/>
    <property type="evidence" value="ECO:0007669"/>
    <property type="project" value="UniProtKB-KW"/>
</dbReference>
<dbReference type="InterPro" id="IPR013087">
    <property type="entry name" value="Znf_C2H2_type"/>
</dbReference>
<feature type="domain" description="C2H2-type" evidence="8">
    <location>
        <begin position="119"/>
        <end position="146"/>
    </location>
</feature>
<sequence>MECNENIKDSRNKEILTGIKDGDSLQKYNNIEVKSELDENSCSYGQESVLDEFCSDSEDIKIENNTLENVSNEIKVETKTELEEHDIGAPPDITMELASTKPFNAAEVHLKTCTGERRYECEICSKQFTAKNSLNDHMRVHTGEKPYECEICSKQFTNRSHLKNHMRIHTGEKPYKCEICNKQFTAKQSLNDHIRIHTGEKPYKCEICNNLFTTKGASENITMEVASTKPFNSPKVYLKTSTSERPYECEICNKLFTRKGHLEIHMRIHTGEKPDV</sequence>
<name>A0A6P7GPF2_DIAVI</name>
<gene>
    <name evidence="9" type="primary">LOC114345155</name>
</gene>
<dbReference type="PANTHER" id="PTHR24394:SF29">
    <property type="entry name" value="MYONEURIN"/>
    <property type="match status" value="1"/>
</dbReference>
<keyword evidence="2" id="KW-0479">Metal-binding</keyword>
<keyword evidence="3" id="KW-0677">Repeat</keyword>
<dbReference type="GO" id="GO:0045596">
    <property type="term" value="P:negative regulation of cell differentiation"/>
    <property type="evidence" value="ECO:0007669"/>
    <property type="project" value="UniProtKB-ARBA"/>
</dbReference>
<evidence type="ECO:0000256" key="2">
    <source>
        <dbReference type="ARBA" id="ARBA00022723"/>
    </source>
</evidence>
<dbReference type="PROSITE" id="PS00028">
    <property type="entry name" value="ZINC_FINGER_C2H2_1"/>
    <property type="match status" value="4"/>
</dbReference>
<evidence type="ECO:0000256" key="7">
    <source>
        <dbReference type="PROSITE-ProRule" id="PRU00042"/>
    </source>
</evidence>
<keyword evidence="4 7" id="KW-0863">Zinc-finger</keyword>